<gene>
    <name evidence="2" type="ORF">SeMB42_g04269</name>
</gene>
<name>A0A507CZW5_9FUNG</name>
<dbReference type="Proteomes" id="UP000317494">
    <property type="component" value="Unassembled WGS sequence"/>
</dbReference>
<accession>A0A507CZW5</accession>
<sequence length="73" mass="7979">MKNSSLATRFLFYLCQPQGQHPVRSAEILEILGKAMRQSLRLKTSGNQDDIRGVSRSSGSGSNSGAKVSGRRR</sequence>
<feature type="compositionally biased region" description="Low complexity" evidence="1">
    <location>
        <begin position="54"/>
        <end position="73"/>
    </location>
</feature>
<evidence type="ECO:0000256" key="1">
    <source>
        <dbReference type="SAM" id="MobiDB-lite"/>
    </source>
</evidence>
<proteinExistence type="predicted"/>
<evidence type="ECO:0000313" key="2">
    <source>
        <dbReference type="EMBL" id="TPX44601.1"/>
    </source>
</evidence>
<keyword evidence="3" id="KW-1185">Reference proteome</keyword>
<reference evidence="2 3" key="1">
    <citation type="journal article" date="2019" name="Sci. Rep.">
        <title>Comparative genomics of chytrid fungi reveal insights into the obligate biotrophic and pathogenic lifestyle of Synchytrium endobioticum.</title>
        <authorList>
            <person name="van de Vossenberg B.T.L.H."/>
            <person name="Warris S."/>
            <person name="Nguyen H.D.T."/>
            <person name="van Gent-Pelzer M.P.E."/>
            <person name="Joly D.L."/>
            <person name="van de Geest H.C."/>
            <person name="Bonants P.J.M."/>
            <person name="Smith D.S."/>
            <person name="Levesque C.A."/>
            <person name="van der Lee T.A.J."/>
        </authorList>
    </citation>
    <scope>NUCLEOTIDE SEQUENCE [LARGE SCALE GENOMIC DNA]</scope>
    <source>
        <strain evidence="2 3">MB42</strain>
    </source>
</reference>
<dbReference type="VEuPathDB" id="FungiDB:SeMB42_g04269"/>
<protein>
    <submittedName>
        <fullName evidence="2">Uncharacterized protein</fullName>
    </submittedName>
</protein>
<comment type="caution">
    <text evidence="2">The sequence shown here is derived from an EMBL/GenBank/DDBJ whole genome shotgun (WGS) entry which is preliminary data.</text>
</comment>
<feature type="region of interest" description="Disordered" evidence="1">
    <location>
        <begin position="42"/>
        <end position="73"/>
    </location>
</feature>
<evidence type="ECO:0000313" key="3">
    <source>
        <dbReference type="Proteomes" id="UP000317494"/>
    </source>
</evidence>
<dbReference type="AlphaFoldDB" id="A0A507CZW5"/>
<organism evidence="2 3">
    <name type="scientific">Synchytrium endobioticum</name>
    <dbReference type="NCBI Taxonomy" id="286115"/>
    <lineage>
        <taxon>Eukaryota</taxon>
        <taxon>Fungi</taxon>
        <taxon>Fungi incertae sedis</taxon>
        <taxon>Chytridiomycota</taxon>
        <taxon>Chytridiomycota incertae sedis</taxon>
        <taxon>Chytridiomycetes</taxon>
        <taxon>Synchytriales</taxon>
        <taxon>Synchytriaceae</taxon>
        <taxon>Synchytrium</taxon>
    </lineage>
</organism>
<dbReference type="EMBL" id="QEAN01000169">
    <property type="protein sequence ID" value="TPX44601.1"/>
    <property type="molecule type" value="Genomic_DNA"/>
</dbReference>